<gene>
    <name evidence="1" type="ORF">SAMN02982989_5540</name>
</gene>
<evidence type="ECO:0000313" key="2">
    <source>
        <dbReference type="Proteomes" id="UP000192903"/>
    </source>
</evidence>
<dbReference type="SUPFAM" id="SSF51182">
    <property type="entry name" value="RmlC-like cupins"/>
    <property type="match status" value="1"/>
</dbReference>
<accession>A0A1X7DL39</accession>
<dbReference type="Proteomes" id="UP000192903">
    <property type="component" value="Unassembled WGS sequence"/>
</dbReference>
<keyword evidence="2" id="KW-1185">Reference proteome</keyword>
<sequence>MYVQSDPRSSLQANAKQSNATTHSSFFGSQLGLFYEERPQIADGNGDTWISRGQNFVVAYSSGRQGGVFSREAQPDEYAVIIPDKETSVEIVTADGATIVPGYSVAFVPPGASSIRMLTAGTIVRLFTPKSADLADLASNAEAYRGPHPNVPPFEAWPEPPGGLKLKWYTLDVPDDPSRFGRIYRCTTFMINYLSPRVGPRERDKVSPHHHDDFEQCSLALTGTFTHHLRWPWTTNMNIWREDEHLYCESPSICVIPPPAIHTTTAESAGVNQLVDIFAPPRLDFSAKPGWVLNADDYPMPRGQAA</sequence>
<dbReference type="STRING" id="464029.SAMN02982989_5540"/>
<dbReference type="Gene3D" id="2.60.120.10">
    <property type="entry name" value="Jelly Rolls"/>
    <property type="match status" value="1"/>
</dbReference>
<dbReference type="EMBL" id="FXAF01000003">
    <property type="protein sequence ID" value="SMF17477.1"/>
    <property type="molecule type" value="Genomic_DNA"/>
</dbReference>
<name>A0A1X7DL39_9HYPH</name>
<proteinExistence type="predicted"/>
<dbReference type="InterPro" id="IPR011051">
    <property type="entry name" value="RmlC_Cupin_sf"/>
</dbReference>
<dbReference type="OrthoDB" id="8882910at2"/>
<dbReference type="AlphaFoldDB" id="A0A1X7DL39"/>
<organism evidence="1 2">
    <name type="scientific">Xaviernesmea oryzae</name>
    <dbReference type="NCBI Taxonomy" id="464029"/>
    <lineage>
        <taxon>Bacteria</taxon>
        <taxon>Pseudomonadati</taxon>
        <taxon>Pseudomonadota</taxon>
        <taxon>Alphaproteobacteria</taxon>
        <taxon>Hyphomicrobiales</taxon>
        <taxon>Rhizobiaceae</taxon>
        <taxon>Rhizobium/Agrobacterium group</taxon>
        <taxon>Xaviernesmea</taxon>
    </lineage>
</organism>
<evidence type="ECO:0008006" key="3">
    <source>
        <dbReference type="Google" id="ProtNLM"/>
    </source>
</evidence>
<dbReference type="InterPro" id="IPR014710">
    <property type="entry name" value="RmlC-like_jellyroll"/>
</dbReference>
<evidence type="ECO:0000313" key="1">
    <source>
        <dbReference type="EMBL" id="SMF17477.1"/>
    </source>
</evidence>
<protein>
    <recommendedName>
        <fullName evidence="3">5-deoxy-glucuronate isomerase</fullName>
    </recommendedName>
</protein>
<dbReference type="RefSeq" id="WP_085420933.1">
    <property type="nucleotide sequence ID" value="NZ_FXAF01000003.1"/>
</dbReference>
<reference evidence="2" key="1">
    <citation type="submission" date="2017-04" db="EMBL/GenBank/DDBJ databases">
        <authorList>
            <person name="Varghese N."/>
            <person name="Submissions S."/>
        </authorList>
    </citation>
    <scope>NUCLEOTIDE SEQUENCE [LARGE SCALE GENOMIC DNA]</scope>
    <source>
        <strain evidence="2">B4P</strain>
    </source>
</reference>